<dbReference type="Proteomes" id="UP000199095">
    <property type="component" value="Unassembled WGS sequence"/>
</dbReference>
<reference evidence="2" key="1">
    <citation type="submission" date="2016-10" db="EMBL/GenBank/DDBJ databases">
        <authorList>
            <person name="Varghese N."/>
            <person name="Submissions S."/>
        </authorList>
    </citation>
    <scope>NUCLEOTIDE SEQUENCE [LARGE SCALE GENOMIC DNA]</scope>
    <source>
        <strain evidence="2">CGMCC 1.3566</strain>
    </source>
</reference>
<dbReference type="OrthoDB" id="2381902at2"/>
<gene>
    <name evidence="1" type="ORF">SAMN05421676_10172</name>
</gene>
<protein>
    <recommendedName>
        <fullName evidence="3">DUF3055 domain-containing protein</fullName>
    </recommendedName>
</protein>
<sequence length="89" mass="10630">MPEERFFLYDEKEQADIRYVSFMGQDSRYDLAIITTDRYYGKKLIMDLLGSRFAIIGEDDLKEEGYLEHAFNLSEIEAEELREFLFEVI</sequence>
<name>A0A1H9Y913_9BACI</name>
<evidence type="ECO:0000313" key="2">
    <source>
        <dbReference type="Proteomes" id="UP000199095"/>
    </source>
</evidence>
<dbReference type="RefSeq" id="WP_093130832.1">
    <property type="nucleotide sequence ID" value="NZ_FOHJ01000001.1"/>
</dbReference>
<dbReference type="EMBL" id="FOHJ01000001">
    <property type="protein sequence ID" value="SES65316.1"/>
    <property type="molecule type" value="Genomic_DNA"/>
</dbReference>
<organism evidence="1 2">
    <name type="scientific">Salinibacillus kushneri</name>
    <dbReference type="NCBI Taxonomy" id="237682"/>
    <lineage>
        <taxon>Bacteria</taxon>
        <taxon>Bacillati</taxon>
        <taxon>Bacillota</taxon>
        <taxon>Bacilli</taxon>
        <taxon>Bacillales</taxon>
        <taxon>Bacillaceae</taxon>
        <taxon>Salinibacillus</taxon>
    </lineage>
</organism>
<dbReference type="STRING" id="237682.SAMN05421676_10172"/>
<proteinExistence type="predicted"/>
<evidence type="ECO:0008006" key="3">
    <source>
        <dbReference type="Google" id="ProtNLM"/>
    </source>
</evidence>
<keyword evidence="2" id="KW-1185">Reference proteome</keyword>
<dbReference type="InterPro" id="IPR021415">
    <property type="entry name" value="SAV0927-like"/>
</dbReference>
<accession>A0A1H9Y913</accession>
<dbReference type="Pfam" id="PF11256">
    <property type="entry name" value="SAV0927-like"/>
    <property type="match status" value="1"/>
</dbReference>
<evidence type="ECO:0000313" key="1">
    <source>
        <dbReference type="EMBL" id="SES65316.1"/>
    </source>
</evidence>
<dbReference type="AlphaFoldDB" id="A0A1H9Y913"/>